<dbReference type="RefSeq" id="WP_379899163.1">
    <property type="nucleotide sequence ID" value="NZ_JBHRTR010000019.1"/>
</dbReference>
<gene>
    <name evidence="2" type="ORF">ACFOGJ_07165</name>
</gene>
<keyword evidence="1" id="KW-0812">Transmembrane</keyword>
<keyword evidence="1" id="KW-0472">Membrane</keyword>
<proteinExistence type="predicted"/>
<keyword evidence="3" id="KW-1185">Reference proteome</keyword>
<protein>
    <submittedName>
        <fullName evidence="2">Uncharacterized protein</fullName>
    </submittedName>
</protein>
<keyword evidence="1" id="KW-1133">Transmembrane helix</keyword>
<accession>A0ABV7KXY8</accession>
<feature type="transmembrane region" description="Helical" evidence="1">
    <location>
        <begin position="250"/>
        <end position="275"/>
    </location>
</feature>
<name>A0ABV7KXY8_9PROT</name>
<feature type="transmembrane region" description="Helical" evidence="1">
    <location>
        <begin position="139"/>
        <end position="160"/>
    </location>
</feature>
<comment type="caution">
    <text evidence="2">The sequence shown here is derived from an EMBL/GenBank/DDBJ whole genome shotgun (WGS) entry which is preliminary data.</text>
</comment>
<feature type="transmembrane region" description="Helical" evidence="1">
    <location>
        <begin position="201"/>
        <end position="229"/>
    </location>
</feature>
<evidence type="ECO:0000313" key="2">
    <source>
        <dbReference type="EMBL" id="MFC3227001.1"/>
    </source>
</evidence>
<feature type="transmembrane region" description="Helical" evidence="1">
    <location>
        <begin position="76"/>
        <end position="96"/>
    </location>
</feature>
<feature type="transmembrane region" description="Helical" evidence="1">
    <location>
        <begin position="287"/>
        <end position="311"/>
    </location>
</feature>
<dbReference type="EMBL" id="JBHRTR010000019">
    <property type="protein sequence ID" value="MFC3227001.1"/>
    <property type="molecule type" value="Genomic_DNA"/>
</dbReference>
<evidence type="ECO:0000256" key="1">
    <source>
        <dbReference type="SAM" id="Phobius"/>
    </source>
</evidence>
<feature type="transmembrane region" description="Helical" evidence="1">
    <location>
        <begin position="49"/>
        <end position="70"/>
    </location>
</feature>
<reference evidence="3" key="1">
    <citation type="journal article" date="2019" name="Int. J. Syst. Evol. Microbiol.">
        <title>The Global Catalogue of Microorganisms (GCM) 10K type strain sequencing project: providing services to taxonomists for standard genome sequencing and annotation.</title>
        <authorList>
            <consortium name="The Broad Institute Genomics Platform"/>
            <consortium name="The Broad Institute Genome Sequencing Center for Infectious Disease"/>
            <person name="Wu L."/>
            <person name="Ma J."/>
        </authorList>
    </citation>
    <scope>NUCLEOTIDE SEQUENCE [LARGE SCALE GENOMIC DNA]</scope>
    <source>
        <strain evidence="3">KCTC 42964</strain>
    </source>
</reference>
<organism evidence="2 3">
    <name type="scientific">Marinibaculum pumilum</name>
    <dbReference type="NCBI Taxonomy" id="1766165"/>
    <lineage>
        <taxon>Bacteria</taxon>
        <taxon>Pseudomonadati</taxon>
        <taxon>Pseudomonadota</taxon>
        <taxon>Alphaproteobacteria</taxon>
        <taxon>Rhodospirillales</taxon>
        <taxon>Rhodospirillaceae</taxon>
        <taxon>Marinibaculum</taxon>
    </lineage>
</organism>
<dbReference type="Proteomes" id="UP001595528">
    <property type="component" value="Unassembled WGS sequence"/>
</dbReference>
<evidence type="ECO:0000313" key="3">
    <source>
        <dbReference type="Proteomes" id="UP001595528"/>
    </source>
</evidence>
<sequence>MSISGPAGTLAMAGPGADGKGADGKGKDCRAAGYPLAERPNWMRFGDRLGRTLALIWLCWLLFASLDFWLTGQPFYALYLGLAGTPVILLAGFALVHPLLLLSSRLAGWPAASTSGMAAAQEDAAQEDEVRRGWRARAAFWLLLAGLPCAAALAGFLPYVAEIDLVGRDLCRFEPAVAGQSAGLALPSGEAERAYCRLDPVLATIAVLPLPLAVVMLTAVLLTLVRGVFFARRLAPGRRGPGPDAGFANPLPGVLAGTAAPLLTGLYILALGLLLATGPSQASSETLWLVSLFAPLLALASLPPAWALIWLGRRLCRVLRPGAPTGPHSPE</sequence>